<dbReference type="GeneTree" id="ENSGT00940000163244"/>
<dbReference type="Proteomes" id="UP000006718">
    <property type="component" value="Chromosome 1"/>
</dbReference>
<name>A0A5F7ZCU5_MACMU</name>
<organism evidence="2 3">
    <name type="scientific">Macaca mulatta</name>
    <name type="common">Rhesus macaque</name>
    <dbReference type="NCBI Taxonomy" id="9544"/>
    <lineage>
        <taxon>Eukaryota</taxon>
        <taxon>Metazoa</taxon>
        <taxon>Chordata</taxon>
        <taxon>Craniata</taxon>
        <taxon>Vertebrata</taxon>
        <taxon>Euteleostomi</taxon>
        <taxon>Mammalia</taxon>
        <taxon>Eutheria</taxon>
        <taxon>Euarchontoglires</taxon>
        <taxon>Primates</taxon>
        <taxon>Haplorrhini</taxon>
        <taxon>Catarrhini</taxon>
        <taxon>Cercopithecidae</taxon>
        <taxon>Cercopithecinae</taxon>
        <taxon>Macaca</taxon>
    </lineage>
</organism>
<dbReference type="Bgee" id="ENSMMUG00000058742">
    <property type="expression patterns" value="Expressed in ileum and 7 other cell types or tissues"/>
</dbReference>
<sequence>MTRSLGVGTVVSEPGRRGDPPPWRRLVLDAQTLSPGTSLGALCLLTHLNPCNQPMQEVIFLLLFCRKEQGRGRALWLTPVIPALWEAKAGGSPEVRSSRPAWPTWWNSISTKNTKISRAWWHMAVEIRARKPASLQLRGAQLPAQPICPCGGRRDCPAPQLALAGKPVWGWDVEIERLVG</sequence>
<feature type="region of interest" description="Disordered" evidence="1">
    <location>
        <begin position="1"/>
        <end position="21"/>
    </location>
</feature>
<reference evidence="3" key="1">
    <citation type="journal article" date="2007" name="Science">
        <title>Evolutionary and biomedical insights from the rhesus macaque genome.</title>
        <authorList>
            <person name="Gibbs R.A."/>
            <person name="Rogers J."/>
            <person name="Katze M.G."/>
            <person name="Bumgarner R."/>
            <person name="Weinstock G.M."/>
            <person name="Mardis E.R."/>
            <person name="Remington K.A."/>
            <person name="Strausberg R.L."/>
            <person name="Venter J.C."/>
            <person name="Wilson R.K."/>
            <person name="Batzer M.A."/>
            <person name="Bustamante C.D."/>
            <person name="Eichler E.E."/>
            <person name="Hahn M.W."/>
            <person name="Hardison R.C."/>
            <person name="Makova K.D."/>
            <person name="Miller W."/>
            <person name="Milosavljevic A."/>
            <person name="Palermo R.E."/>
            <person name="Siepel A."/>
            <person name="Sikela J.M."/>
            <person name="Attaway T."/>
            <person name="Bell S."/>
            <person name="Bernard K.E."/>
            <person name="Buhay C.J."/>
            <person name="Chandrabose M.N."/>
            <person name="Dao M."/>
            <person name="Davis C."/>
            <person name="Delehaunty K.D."/>
            <person name="Ding Y."/>
            <person name="Dinh H.H."/>
            <person name="Dugan-Rocha S."/>
            <person name="Fulton L.A."/>
            <person name="Gabisi R.A."/>
            <person name="Garner T.T."/>
            <person name="Godfrey J."/>
            <person name="Hawes A.C."/>
            <person name="Hernandez J."/>
            <person name="Hines S."/>
            <person name="Holder M."/>
            <person name="Hume J."/>
            <person name="Jhangiani S.N."/>
            <person name="Joshi V."/>
            <person name="Khan Z.M."/>
            <person name="Kirkness E.F."/>
            <person name="Cree A."/>
            <person name="Fowler R.G."/>
            <person name="Lee S."/>
            <person name="Lewis L.R."/>
            <person name="Li Z."/>
            <person name="Liu Y.-S."/>
            <person name="Moore S.M."/>
            <person name="Muzny D."/>
            <person name="Nazareth L.V."/>
            <person name="Ngo D.N."/>
            <person name="Okwuonu G.O."/>
            <person name="Pai G."/>
            <person name="Parker D."/>
            <person name="Paul H.A."/>
            <person name="Pfannkoch C."/>
            <person name="Pohl C.S."/>
            <person name="Rogers Y.-H.C."/>
            <person name="Ruiz S.J."/>
            <person name="Sabo A."/>
            <person name="Santibanez J."/>
            <person name="Schneider B.W."/>
            <person name="Smith S.M."/>
            <person name="Sodergren E."/>
            <person name="Svatek A.F."/>
            <person name="Utterback T.R."/>
            <person name="Vattathil S."/>
            <person name="Warren W."/>
            <person name="White C.S."/>
            <person name="Chinwalla A.T."/>
            <person name="Feng Y."/>
            <person name="Halpern A.L."/>
            <person name="Hillier L.W."/>
            <person name="Huang X."/>
            <person name="Minx P."/>
            <person name="Nelson J.O."/>
            <person name="Pepin K.H."/>
            <person name="Qin X."/>
            <person name="Sutton G.G."/>
            <person name="Venter E."/>
            <person name="Walenz B.P."/>
            <person name="Wallis J.W."/>
            <person name="Worley K.C."/>
            <person name="Yang S.-P."/>
            <person name="Jones S.M."/>
            <person name="Marra M.A."/>
            <person name="Rocchi M."/>
            <person name="Schein J.E."/>
            <person name="Baertsch R."/>
            <person name="Clarke L."/>
            <person name="Csuros M."/>
            <person name="Glasscock J."/>
            <person name="Harris R.A."/>
            <person name="Havlak P."/>
            <person name="Jackson A.R."/>
            <person name="Jiang H."/>
            <person name="Liu Y."/>
            <person name="Messina D.N."/>
            <person name="Shen Y."/>
            <person name="Song H.X.-Z."/>
            <person name="Wylie T."/>
            <person name="Zhang L."/>
            <person name="Birney E."/>
            <person name="Han K."/>
            <person name="Konkel M.K."/>
            <person name="Lee J."/>
            <person name="Smit A.F.A."/>
            <person name="Ullmer B."/>
            <person name="Wang H."/>
            <person name="Xing J."/>
            <person name="Burhans R."/>
            <person name="Cheng Z."/>
            <person name="Karro J.E."/>
            <person name="Ma J."/>
            <person name="Raney B."/>
            <person name="She X."/>
            <person name="Cox M.J."/>
            <person name="Demuth J.P."/>
            <person name="Dumas L.J."/>
            <person name="Han S.-G."/>
            <person name="Hopkins J."/>
            <person name="Karimpour-Fard A."/>
            <person name="Kim Y.H."/>
            <person name="Pollack J.R."/>
            <person name="Vinar T."/>
            <person name="Addo-Quaye C."/>
            <person name="Degenhardt J."/>
            <person name="Denby A."/>
            <person name="Hubisz M.J."/>
            <person name="Indap A."/>
            <person name="Kosiol C."/>
            <person name="Lahn B.T."/>
            <person name="Lawson H.A."/>
            <person name="Marklein A."/>
            <person name="Nielsen R."/>
            <person name="Vallender E.J."/>
            <person name="Clark A.G."/>
            <person name="Ferguson B."/>
            <person name="Hernandez R.D."/>
            <person name="Hirani K."/>
            <person name="Kehrer-Sawatzki H."/>
            <person name="Kolb J."/>
            <person name="Patil S."/>
            <person name="Pu L.-L."/>
            <person name="Ren Y."/>
            <person name="Smith D.G."/>
            <person name="Wheeler D.A."/>
            <person name="Schenck I."/>
            <person name="Ball E.V."/>
            <person name="Chen R."/>
            <person name="Cooper D.N."/>
            <person name="Giardine B."/>
            <person name="Hsu F."/>
            <person name="Kent W.J."/>
            <person name="Lesk A."/>
            <person name="Nelson D.L."/>
            <person name="O'brien W.E."/>
            <person name="Pruefer K."/>
            <person name="Stenson P.D."/>
            <person name="Wallace J.C."/>
            <person name="Ke H."/>
            <person name="Liu X.-M."/>
            <person name="Wang P."/>
            <person name="Xiang A.P."/>
            <person name="Yang F."/>
            <person name="Barber G.P."/>
            <person name="Haussler D."/>
            <person name="Karolchik D."/>
            <person name="Kern A.D."/>
            <person name="Kuhn R.M."/>
            <person name="Smith K.E."/>
            <person name="Zwieg A.S."/>
        </authorList>
    </citation>
    <scope>NUCLEOTIDE SEQUENCE [LARGE SCALE GENOMIC DNA]</scope>
    <source>
        <strain evidence="3">17573</strain>
    </source>
</reference>
<evidence type="ECO:0000256" key="1">
    <source>
        <dbReference type="SAM" id="MobiDB-lite"/>
    </source>
</evidence>
<protein>
    <submittedName>
        <fullName evidence="2">Uncharacterized protein</fullName>
    </submittedName>
</protein>
<accession>A0A5F7ZCU5</accession>
<keyword evidence="3" id="KW-1185">Reference proteome</keyword>
<reference evidence="2" key="3">
    <citation type="submission" date="2025-08" db="UniProtKB">
        <authorList>
            <consortium name="Ensembl"/>
        </authorList>
    </citation>
    <scope>IDENTIFICATION</scope>
    <source>
        <strain evidence="2">17573</strain>
    </source>
</reference>
<reference evidence="2" key="2">
    <citation type="submission" date="2019-01" db="EMBL/GenBank/DDBJ databases">
        <authorList>
            <person name="Graves T."/>
            <person name="Eichler E.E."/>
            <person name="Wilson R.K."/>
        </authorList>
    </citation>
    <scope>NUCLEOTIDE SEQUENCE [LARGE SCALE GENOMIC DNA]</scope>
    <source>
        <strain evidence="2">17573</strain>
    </source>
</reference>
<dbReference type="VEuPathDB" id="HostDB:ENSMMUG00000058742"/>
<dbReference type="Ensembl" id="ENSMMUT00000096301.1">
    <property type="protein sequence ID" value="ENSMMUP00000062458.1"/>
    <property type="gene ID" value="ENSMMUG00000058742.1"/>
</dbReference>
<dbReference type="InParanoid" id="A0A5F7ZCU5"/>
<evidence type="ECO:0000313" key="3">
    <source>
        <dbReference type="Proteomes" id="UP000006718"/>
    </source>
</evidence>
<dbReference type="PaxDb" id="9544-ENSMMUP00000014541"/>
<reference evidence="2" key="4">
    <citation type="submission" date="2025-09" db="UniProtKB">
        <authorList>
            <consortium name="Ensembl"/>
        </authorList>
    </citation>
    <scope>IDENTIFICATION</scope>
    <source>
        <strain evidence="2">17573</strain>
    </source>
</reference>
<dbReference type="AlphaFoldDB" id="A0A5F7ZCU5"/>
<proteinExistence type="predicted"/>
<evidence type="ECO:0000313" key="2">
    <source>
        <dbReference type="Ensembl" id="ENSMMUP00000062458.1"/>
    </source>
</evidence>